<dbReference type="RefSeq" id="WP_304120066.1">
    <property type="nucleotide sequence ID" value="NZ_DYZA01000001.1"/>
</dbReference>
<gene>
    <name evidence="1" type="ORF">K8W16_00005</name>
</gene>
<evidence type="ECO:0000313" key="2">
    <source>
        <dbReference type="Proteomes" id="UP000698963"/>
    </source>
</evidence>
<name>A0A921AUH2_9BACT</name>
<dbReference type="AlphaFoldDB" id="A0A921AUH2"/>
<protein>
    <submittedName>
        <fullName evidence="1">Biotin attachment protein</fullName>
    </submittedName>
</protein>
<sequence>MRDIAEVMEELKAAPYTEREVCAPHTGVLRFAEIEEGARVSGATGAWKEIPGTHIATITREKNPCKVLAGERGVLQKLYRELDGSFVEAGTPLGLIRHYLTRQEVVSKLLKESLYAFCAPERAKYYFVPDVDKKVKILGCRTVSIHDGMELFIVSRMKREAPLCYTGPAGIIYDVYFDQTRNVDAGSPLIVVCPPEQQSAVEDVVARVQSEWNEGE</sequence>
<evidence type="ECO:0000313" key="1">
    <source>
        <dbReference type="EMBL" id="HJD96022.1"/>
    </source>
</evidence>
<dbReference type="EMBL" id="DYZA01000001">
    <property type="protein sequence ID" value="HJD96022.1"/>
    <property type="molecule type" value="Genomic_DNA"/>
</dbReference>
<organism evidence="1 2">
    <name type="scientific">Mailhella massiliensis</name>
    <dbReference type="NCBI Taxonomy" id="1903261"/>
    <lineage>
        <taxon>Bacteria</taxon>
        <taxon>Pseudomonadati</taxon>
        <taxon>Thermodesulfobacteriota</taxon>
        <taxon>Desulfovibrionia</taxon>
        <taxon>Desulfovibrionales</taxon>
        <taxon>Desulfovibrionaceae</taxon>
        <taxon>Mailhella</taxon>
    </lineage>
</organism>
<proteinExistence type="predicted"/>
<reference evidence="1" key="1">
    <citation type="journal article" date="2021" name="PeerJ">
        <title>Extensive microbial diversity within the chicken gut microbiome revealed by metagenomics and culture.</title>
        <authorList>
            <person name="Gilroy R."/>
            <person name="Ravi A."/>
            <person name="Getino M."/>
            <person name="Pursley I."/>
            <person name="Horton D.L."/>
            <person name="Alikhan N.F."/>
            <person name="Baker D."/>
            <person name="Gharbi K."/>
            <person name="Hall N."/>
            <person name="Watson M."/>
            <person name="Adriaenssens E.M."/>
            <person name="Foster-Nyarko E."/>
            <person name="Jarju S."/>
            <person name="Secka A."/>
            <person name="Antonio M."/>
            <person name="Oren A."/>
            <person name="Chaudhuri R.R."/>
            <person name="La Ragione R."/>
            <person name="Hildebrand F."/>
            <person name="Pallen M.J."/>
        </authorList>
    </citation>
    <scope>NUCLEOTIDE SEQUENCE</scope>
    <source>
        <strain evidence="1">ChiGjej2B2-19336</strain>
    </source>
</reference>
<accession>A0A921AUH2</accession>
<reference evidence="1" key="2">
    <citation type="submission" date="2021-09" db="EMBL/GenBank/DDBJ databases">
        <authorList>
            <person name="Gilroy R."/>
        </authorList>
    </citation>
    <scope>NUCLEOTIDE SEQUENCE</scope>
    <source>
        <strain evidence="1">ChiGjej2B2-19336</strain>
    </source>
</reference>
<dbReference type="Proteomes" id="UP000698963">
    <property type="component" value="Unassembled WGS sequence"/>
</dbReference>
<comment type="caution">
    <text evidence="1">The sequence shown here is derived from an EMBL/GenBank/DDBJ whole genome shotgun (WGS) entry which is preliminary data.</text>
</comment>